<keyword evidence="2" id="KW-1185">Reference proteome</keyword>
<evidence type="ECO:0000313" key="1">
    <source>
        <dbReference type="EMBL" id="MED6247065.1"/>
    </source>
</evidence>
<accession>A0ABU7BBN4</accession>
<dbReference type="Gene3D" id="2.40.50.140">
    <property type="entry name" value="Nucleic acid-binding proteins"/>
    <property type="match status" value="1"/>
</dbReference>
<proteinExistence type="predicted"/>
<organism evidence="1 2">
    <name type="scientific">Ataeniobius toweri</name>
    <dbReference type="NCBI Taxonomy" id="208326"/>
    <lineage>
        <taxon>Eukaryota</taxon>
        <taxon>Metazoa</taxon>
        <taxon>Chordata</taxon>
        <taxon>Craniata</taxon>
        <taxon>Vertebrata</taxon>
        <taxon>Euteleostomi</taxon>
        <taxon>Actinopterygii</taxon>
        <taxon>Neopterygii</taxon>
        <taxon>Teleostei</taxon>
        <taxon>Neoteleostei</taxon>
        <taxon>Acanthomorphata</taxon>
        <taxon>Ovalentaria</taxon>
        <taxon>Atherinomorphae</taxon>
        <taxon>Cyprinodontiformes</taxon>
        <taxon>Goodeidae</taxon>
        <taxon>Ataeniobius</taxon>
    </lineage>
</organism>
<reference evidence="1 2" key="1">
    <citation type="submission" date="2021-07" db="EMBL/GenBank/DDBJ databases">
        <authorList>
            <person name="Palmer J.M."/>
        </authorList>
    </citation>
    <scope>NUCLEOTIDE SEQUENCE [LARGE SCALE GENOMIC DNA]</scope>
    <source>
        <strain evidence="1 2">AT_MEX2019</strain>
        <tissue evidence="1">Muscle</tissue>
    </source>
</reference>
<dbReference type="InterPro" id="IPR012340">
    <property type="entry name" value="NA-bd_OB-fold"/>
</dbReference>
<name>A0ABU7BBN4_9TELE</name>
<dbReference type="EMBL" id="JAHUTI010046803">
    <property type="protein sequence ID" value="MED6247065.1"/>
    <property type="molecule type" value="Genomic_DNA"/>
</dbReference>
<dbReference type="SUPFAM" id="SSF50249">
    <property type="entry name" value="Nucleic acid-binding proteins"/>
    <property type="match status" value="1"/>
</dbReference>
<protein>
    <recommendedName>
        <fullName evidence="3">OB domain-containing protein</fullName>
    </recommendedName>
</protein>
<gene>
    <name evidence="1" type="ORF">ATANTOWER_029132</name>
</gene>
<comment type="caution">
    <text evidence="1">The sequence shown here is derived from an EMBL/GenBank/DDBJ whole genome shotgun (WGS) entry which is preliminary data.</text>
</comment>
<evidence type="ECO:0008006" key="3">
    <source>
        <dbReference type="Google" id="ProtNLM"/>
    </source>
</evidence>
<sequence>MMPIQLKIKQMKKEKLDFELEDDTGSIRISLWGEDIRHLEGISVGDVIRVNNLKTNRFRDTVSLNSTGFTRTTKVQSAAVQNVVLTIIGIIKSDRISTELEGEINNQVKMFVVASPVLAERFGLSLEDDFEPKLLERIPFPAEAEIQGNKIRKLKAAA</sequence>
<dbReference type="Proteomes" id="UP001345963">
    <property type="component" value="Unassembled WGS sequence"/>
</dbReference>
<evidence type="ECO:0000313" key="2">
    <source>
        <dbReference type="Proteomes" id="UP001345963"/>
    </source>
</evidence>